<reference evidence="1" key="2">
    <citation type="submission" date="2022-06" db="UniProtKB">
        <authorList>
            <consortium name="EnsemblMetazoa"/>
        </authorList>
    </citation>
    <scope>IDENTIFICATION</scope>
    <source>
        <strain evidence="1">PS312</strain>
    </source>
</reference>
<protein>
    <submittedName>
        <fullName evidence="1">Uncharacterized protein</fullName>
    </submittedName>
</protein>
<sequence length="215" mass="23181">MALRLLFSLFFIIALAHCSEDTPKCYKGRELNSLLSMPCDALKDIDKVMCETGTCHDLGGSLPPDALFCCCSQKHPYPAMKLIVAFSVLIPTAAALHCFVGTLMVGSYNQLPPKDCGDIDNCINGTMETEEGGLFMAGCDKLIIKTYGSPDQQEVSCPKGEMNTCQSMDFVGADNITTSKGTVCCCDDDWCNKAAFGVHSLAIPLLIVSAVKWIV</sequence>
<dbReference type="Proteomes" id="UP000005239">
    <property type="component" value="Unassembled WGS sequence"/>
</dbReference>
<organism evidence="1 2">
    <name type="scientific">Pristionchus pacificus</name>
    <name type="common">Parasitic nematode worm</name>
    <dbReference type="NCBI Taxonomy" id="54126"/>
    <lineage>
        <taxon>Eukaryota</taxon>
        <taxon>Metazoa</taxon>
        <taxon>Ecdysozoa</taxon>
        <taxon>Nematoda</taxon>
        <taxon>Chromadorea</taxon>
        <taxon>Rhabditida</taxon>
        <taxon>Rhabditina</taxon>
        <taxon>Diplogasteromorpha</taxon>
        <taxon>Diplogasteroidea</taxon>
        <taxon>Neodiplogasteridae</taxon>
        <taxon>Pristionchus</taxon>
    </lineage>
</organism>
<accession>A0A8R1YKD7</accession>
<proteinExistence type="predicted"/>
<accession>A0A2A6CBQ7</accession>
<keyword evidence="2" id="KW-1185">Reference proteome</keyword>
<gene>
    <name evidence="1" type="primary">WBGene00106837</name>
</gene>
<evidence type="ECO:0000313" key="1">
    <source>
        <dbReference type="EnsemblMetazoa" id="PPA17283.1"/>
    </source>
</evidence>
<dbReference type="AlphaFoldDB" id="A0A2A6CBQ7"/>
<dbReference type="EnsemblMetazoa" id="PPA17283.1">
    <property type="protein sequence ID" value="PPA17283.1"/>
    <property type="gene ID" value="WBGene00106837"/>
</dbReference>
<reference evidence="2" key="1">
    <citation type="journal article" date="2008" name="Nat. Genet.">
        <title>The Pristionchus pacificus genome provides a unique perspective on nematode lifestyle and parasitism.</title>
        <authorList>
            <person name="Dieterich C."/>
            <person name="Clifton S.W."/>
            <person name="Schuster L.N."/>
            <person name="Chinwalla A."/>
            <person name="Delehaunty K."/>
            <person name="Dinkelacker I."/>
            <person name="Fulton L."/>
            <person name="Fulton R."/>
            <person name="Godfrey J."/>
            <person name="Minx P."/>
            <person name="Mitreva M."/>
            <person name="Roeseler W."/>
            <person name="Tian H."/>
            <person name="Witte H."/>
            <person name="Yang S.P."/>
            <person name="Wilson R.K."/>
            <person name="Sommer R.J."/>
        </authorList>
    </citation>
    <scope>NUCLEOTIDE SEQUENCE [LARGE SCALE GENOMIC DNA]</scope>
    <source>
        <strain evidence="2">PS312</strain>
    </source>
</reference>
<name>A0A2A6CBQ7_PRIPA</name>
<evidence type="ECO:0000313" key="2">
    <source>
        <dbReference type="Proteomes" id="UP000005239"/>
    </source>
</evidence>